<comment type="similarity">
    <text evidence="5">Belongs to the SAT4 family.</text>
</comment>
<accession>A0A9W9CU49</accession>
<evidence type="ECO:0000259" key="7">
    <source>
        <dbReference type="Pfam" id="PF20684"/>
    </source>
</evidence>
<dbReference type="OrthoDB" id="4682787at2759"/>
<evidence type="ECO:0000256" key="4">
    <source>
        <dbReference type="ARBA" id="ARBA00023136"/>
    </source>
</evidence>
<keyword evidence="4 6" id="KW-0472">Membrane</keyword>
<dbReference type="GO" id="GO:0016020">
    <property type="term" value="C:membrane"/>
    <property type="evidence" value="ECO:0007669"/>
    <property type="project" value="UniProtKB-SubCell"/>
</dbReference>
<feature type="transmembrane region" description="Helical" evidence="6">
    <location>
        <begin position="249"/>
        <end position="268"/>
    </location>
</feature>
<protein>
    <recommendedName>
        <fullName evidence="7">Rhodopsin domain-containing protein</fullName>
    </recommendedName>
</protein>
<feature type="transmembrane region" description="Helical" evidence="6">
    <location>
        <begin position="128"/>
        <end position="148"/>
    </location>
</feature>
<keyword evidence="9" id="KW-1185">Reference proteome</keyword>
<evidence type="ECO:0000313" key="9">
    <source>
        <dbReference type="Proteomes" id="UP001140453"/>
    </source>
</evidence>
<evidence type="ECO:0000256" key="2">
    <source>
        <dbReference type="ARBA" id="ARBA00022692"/>
    </source>
</evidence>
<keyword evidence="3 6" id="KW-1133">Transmembrane helix</keyword>
<comment type="caution">
    <text evidence="8">The sequence shown here is derived from an EMBL/GenBank/DDBJ whole genome shotgun (WGS) entry which is preliminary data.</text>
</comment>
<name>A0A9W9CU49_9PEZI</name>
<feature type="transmembrane region" description="Helical" evidence="6">
    <location>
        <begin position="94"/>
        <end position="116"/>
    </location>
</feature>
<dbReference type="Proteomes" id="UP001140453">
    <property type="component" value="Unassembled WGS sequence"/>
</dbReference>
<dbReference type="InterPro" id="IPR052337">
    <property type="entry name" value="SAT4-like"/>
</dbReference>
<sequence length="475" mass="52412">MAGDTTDADQYNGGDLLITLIVFQVLTWISVALRTYVRTMLTKNFQTDDWLMLVAQANFTLSCAFIALGLTVGLGHHNAVLPQKDEILAIKWQALATATYISNMMFIKLSIGVFLLRLATQRRYRYTIWGSMGVIASMSTALFLWDIFQCNPVAAQWDYTIPGYQCASTSQVVNVAYSLSVLSILSDWLYALLPIPMLWKATMTPQAKITVSVVLSLGIFASVATLIRVRFLADLTDVDDILYAGTNPMVWTLVEPGVAIVAASLVTIRPLLRQMRFSGFDSAERSRNRGFWGRYGRAAGGASKLEENKRNSRKSRAISGMDAFERSVIGLSDLEAGCGASERRMTFRESMALQSRDTTLISQDSIGDEGVGKKTAVRNFSTPLRVVAMREMGKEVGGDDDDTSPVSPLSPGFVVRSRAETPENVFGNGHEHEQEGTTLRGHVQYGKTVWRSETPSSPEEAVDIEKLRDVVLRTT</sequence>
<evidence type="ECO:0000256" key="6">
    <source>
        <dbReference type="SAM" id="Phobius"/>
    </source>
</evidence>
<proteinExistence type="inferred from homology"/>
<dbReference type="PANTHER" id="PTHR33048">
    <property type="entry name" value="PTH11-LIKE INTEGRAL MEMBRANE PROTEIN (AFU_ORTHOLOGUE AFUA_5G11245)"/>
    <property type="match status" value="1"/>
</dbReference>
<evidence type="ECO:0000256" key="5">
    <source>
        <dbReference type="ARBA" id="ARBA00038359"/>
    </source>
</evidence>
<keyword evidence="2 6" id="KW-0812">Transmembrane</keyword>
<organism evidence="8 9">
    <name type="scientific">Gnomoniopsis smithogilvyi</name>
    <dbReference type="NCBI Taxonomy" id="1191159"/>
    <lineage>
        <taxon>Eukaryota</taxon>
        <taxon>Fungi</taxon>
        <taxon>Dikarya</taxon>
        <taxon>Ascomycota</taxon>
        <taxon>Pezizomycotina</taxon>
        <taxon>Sordariomycetes</taxon>
        <taxon>Sordariomycetidae</taxon>
        <taxon>Diaporthales</taxon>
        <taxon>Gnomoniaceae</taxon>
        <taxon>Gnomoniopsis</taxon>
    </lineage>
</organism>
<evidence type="ECO:0000313" key="8">
    <source>
        <dbReference type="EMBL" id="KAJ4388578.1"/>
    </source>
</evidence>
<reference evidence="8" key="1">
    <citation type="submission" date="2022-10" db="EMBL/GenBank/DDBJ databases">
        <title>Tapping the CABI collections for fungal endophytes: first genome assemblies for Collariella, Neodidymelliopsis, Ascochyta clinopodiicola, Didymella pomorum, Didymosphaeria variabile, Neocosmospora piperis and Neocucurbitaria cava.</title>
        <authorList>
            <person name="Hill R."/>
        </authorList>
    </citation>
    <scope>NUCLEOTIDE SEQUENCE</scope>
    <source>
        <strain evidence="8">IMI 355082</strain>
    </source>
</reference>
<feature type="transmembrane region" description="Helical" evidence="6">
    <location>
        <begin position="177"/>
        <end position="199"/>
    </location>
</feature>
<gene>
    <name evidence="8" type="ORF">N0V93_006036</name>
</gene>
<comment type="subcellular location">
    <subcellularLocation>
        <location evidence="1">Membrane</location>
        <topology evidence="1">Multi-pass membrane protein</topology>
    </subcellularLocation>
</comment>
<evidence type="ECO:0000256" key="3">
    <source>
        <dbReference type="ARBA" id="ARBA00022989"/>
    </source>
</evidence>
<feature type="transmembrane region" description="Helical" evidence="6">
    <location>
        <begin position="16"/>
        <end position="37"/>
    </location>
</feature>
<dbReference type="Pfam" id="PF20684">
    <property type="entry name" value="Fung_rhodopsin"/>
    <property type="match status" value="1"/>
</dbReference>
<dbReference type="PANTHER" id="PTHR33048:SF96">
    <property type="entry name" value="INTEGRAL MEMBRANE PROTEIN"/>
    <property type="match status" value="1"/>
</dbReference>
<feature type="domain" description="Rhodopsin" evidence="7">
    <location>
        <begin position="33"/>
        <end position="273"/>
    </location>
</feature>
<feature type="transmembrane region" description="Helical" evidence="6">
    <location>
        <begin position="211"/>
        <end position="229"/>
    </location>
</feature>
<feature type="transmembrane region" description="Helical" evidence="6">
    <location>
        <begin position="49"/>
        <end position="74"/>
    </location>
</feature>
<dbReference type="EMBL" id="JAPEVB010000004">
    <property type="protein sequence ID" value="KAJ4388578.1"/>
    <property type="molecule type" value="Genomic_DNA"/>
</dbReference>
<dbReference type="InterPro" id="IPR049326">
    <property type="entry name" value="Rhodopsin_dom_fungi"/>
</dbReference>
<evidence type="ECO:0000256" key="1">
    <source>
        <dbReference type="ARBA" id="ARBA00004141"/>
    </source>
</evidence>
<dbReference type="AlphaFoldDB" id="A0A9W9CU49"/>